<name>A0ABU3VPK6_9EURY</name>
<feature type="transmembrane region" description="Helical" evidence="2">
    <location>
        <begin position="709"/>
        <end position="730"/>
    </location>
</feature>
<organism evidence="3 4">
    <name type="scientific">Methanimicrococcus hacksteinii</name>
    <dbReference type="NCBI Taxonomy" id="3028293"/>
    <lineage>
        <taxon>Archaea</taxon>
        <taxon>Methanobacteriati</taxon>
        <taxon>Methanobacteriota</taxon>
        <taxon>Stenosarchaea group</taxon>
        <taxon>Methanomicrobia</taxon>
        <taxon>Methanosarcinales</taxon>
        <taxon>Methanosarcinaceae</taxon>
        <taxon>Methanimicrococcus</taxon>
    </lineage>
</organism>
<feature type="transmembrane region" description="Helical" evidence="2">
    <location>
        <begin position="562"/>
        <end position="591"/>
    </location>
</feature>
<feature type="transmembrane region" description="Helical" evidence="2">
    <location>
        <begin position="612"/>
        <end position="635"/>
    </location>
</feature>
<proteinExistence type="predicted"/>
<keyword evidence="2" id="KW-0812">Transmembrane</keyword>
<evidence type="ECO:0000256" key="2">
    <source>
        <dbReference type="SAM" id="Phobius"/>
    </source>
</evidence>
<dbReference type="Proteomes" id="UP001272052">
    <property type="component" value="Unassembled WGS sequence"/>
</dbReference>
<keyword evidence="4" id="KW-1185">Reference proteome</keyword>
<evidence type="ECO:0000256" key="1">
    <source>
        <dbReference type="SAM" id="MobiDB-lite"/>
    </source>
</evidence>
<protein>
    <submittedName>
        <fullName evidence="3">Uncharacterized protein</fullName>
    </submittedName>
</protein>
<keyword evidence="2" id="KW-0472">Membrane</keyword>
<sequence length="735" mass="78601">MRLVSLSRILLSVLILFCLIGVASADTVIVQTGSNDYTIVLDPNIQNISSIITGTNGVIYTDTVDTGTFAFNLYFESTYQNLTVRYDFNDSMAYVFAVDIGEFASPLNVTFKLIAGCTYDNPSHDTLLVIQNTDYLNSHNIILDFENINIQDNVNLSGSTVGFGNVSISGLNSSAGNLDIQYVNESASDISLLNSKVTGNFTLSDVGDGLSIPAALQVNVDNLTLTNGTLNFTSVFSKNIAINNSNFATTTSSDLIFLSVTADNFELSNSAFDGGDIIVNYADVSSVFISELDMNGSSMTYDFDLPSNASSVSVDGLTVSDGYIRFWRSGNDSHSLSLTNSNITNGHLWLSSLNCSVLVHGNKISNFGQVLTLENLSVNTSEIFNNVFINSGADYIDYSSGASSSLSNLVFYKGPYSDGLNIMGAPWTAGNYWGTFNNDGYSDLLPKEKTGYSTVPYLFNITTVLDGTVEFEDLYPLTKLPSNNPGGSGDPDPTEPDPIEPEDPPVTPPEQPPELPPEQPPEPGGPGDNKNPGYSGSGNSFNSILVGLNENGMPTEEVIRDYIAPAAAVLGAAAGSILLIIAGLTDFFFDVSSTQVRNIMKGKVSFKFNPPGLSQILTARTAYLVLFFIFGIGVIDTFLGDAVDASLDGGLLSPYAAYISPLALGTLVNIGGGLFFDEILEFIFKRTGKFVNSKTGILDLISASGKLNAVLFVSLIVLAAGLLAFCIYFLEWSLL</sequence>
<feature type="region of interest" description="Disordered" evidence="1">
    <location>
        <begin position="476"/>
        <end position="536"/>
    </location>
</feature>
<keyword evidence="2" id="KW-1133">Transmembrane helix</keyword>
<feature type="compositionally biased region" description="Acidic residues" evidence="1">
    <location>
        <begin position="492"/>
        <end position="503"/>
    </location>
</feature>
<accession>A0ABU3VPK6</accession>
<feature type="transmembrane region" description="Helical" evidence="2">
    <location>
        <begin position="655"/>
        <end position="676"/>
    </location>
</feature>
<evidence type="ECO:0000313" key="4">
    <source>
        <dbReference type="Proteomes" id="UP001272052"/>
    </source>
</evidence>
<comment type="caution">
    <text evidence="3">The sequence shown here is derived from an EMBL/GenBank/DDBJ whole genome shotgun (WGS) entry which is preliminary data.</text>
</comment>
<feature type="compositionally biased region" description="Pro residues" evidence="1">
    <location>
        <begin position="504"/>
        <end position="524"/>
    </location>
</feature>
<evidence type="ECO:0000313" key="3">
    <source>
        <dbReference type="EMBL" id="MDV0445086.1"/>
    </source>
</evidence>
<dbReference type="EMBL" id="JAWDKC010000012">
    <property type="protein sequence ID" value="MDV0445086.1"/>
    <property type="molecule type" value="Genomic_DNA"/>
</dbReference>
<reference evidence="3 4" key="1">
    <citation type="submission" date="2023-06" db="EMBL/GenBank/DDBJ databases">
        <title>Genome sequence of Methanimicrococcus sp. At1.</title>
        <authorList>
            <person name="Protasov E."/>
            <person name="Platt K."/>
            <person name="Poehlein A."/>
            <person name="Daniel R."/>
            <person name="Brune A."/>
        </authorList>
    </citation>
    <scope>NUCLEOTIDE SEQUENCE [LARGE SCALE GENOMIC DNA]</scope>
    <source>
        <strain evidence="3 4">At1</strain>
    </source>
</reference>
<gene>
    <name evidence="3" type="ORF">MmiAt1_06420</name>
</gene>